<dbReference type="Proteomes" id="UP001144323">
    <property type="component" value="Unassembled WGS sequence"/>
</dbReference>
<evidence type="ECO:0000313" key="1">
    <source>
        <dbReference type="EMBL" id="GLI94380.1"/>
    </source>
</evidence>
<sequence>MPNDTYKALIESVVKDRARELGLNESQAFATVANALILEPFDLSIDEIEAGDTDGSGDGQIDALYILVNGHTLSGEEGEKIPERGPLEIDIIIIQSKNTDSFTESTLAMF</sequence>
<reference evidence="1" key="1">
    <citation type="journal article" date="2023" name="Int. J. Syst. Evol. Microbiol.">
        <title>Methylocystis iwaonis sp. nov., a type II methane-oxidizing bacterium from surface soil of a rice paddy field in Japan, and emended description of the genus Methylocystis (ex Whittenbury et al. 1970) Bowman et al. 1993.</title>
        <authorList>
            <person name="Kaise H."/>
            <person name="Sawadogo J.B."/>
            <person name="Alam M.S."/>
            <person name="Ueno C."/>
            <person name="Dianou D."/>
            <person name="Shinjo R."/>
            <person name="Asakawa S."/>
        </authorList>
    </citation>
    <scope>NUCLEOTIDE SEQUENCE</scope>
    <source>
        <strain evidence="1">LMG27198</strain>
    </source>
</reference>
<name>A0A9W6GX20_9HYPH</name>
<protein>
    <submittedName>
        <fullName evidence="1">Uncharacterized protein</fullName>
    </submittedName>
</protein>
<keyword evidence="2" id="KW-1185">Reference proteome</keyword>
<gene>
    <name evidence="1" type="ORF">LMG27198_33720</name>
</gene>
<accession>A0A9W6GX20</accession>
<dbReference type="EMBL" id="BSEC01000001">
    <property type="protein sequence ID" value="GLI94380.1"/>
    <property type="molecule type" value="Genomic_DNA"/>
</dbReference>
<evidence type="ECO:0000313" key="2">
    <source>
        <dbReference type="Proteomes" id="UP001144323"/>
    </source>
</evidence>
<comment type="caution">
    <text evidence="1">The sequence shown here is derived from an EMBL/GenBank/DDBJ whole genome shotgun (WGS) entry which is preliminary data.</text>
</comment>
<dbReference type="RefSeq" id="WP_281804378.1">
    <property type="nucleotide sequence ID" value="NZ_BSEC01000001.1"/>
</dbReference>
<proteinExistence type="predicted"/>
<dbReference type="AlphaFoldDB" id="A0A9W6GX20"/>
<organism evidence="1 2">
    <name type="scientific">Methylocystis echinoides</name>
    <dbReference type="NCBI Taxonomy" id="29468"/>
    <lineage>
        <taxon>Bacteria</taxon>
        <taxon>Pseudomonadati</taxon>
        <taxon>Pseudomonadota</taxon>
        <taxon>Alphaproteobacteria</taxon>
        <taxon>Hyphomicrobiales</taxon>
        <taxon>Methylocystaceae</taxon>
        <taxon>Methylocystis</taxon>
    </lineage>
</organism>